<dbReference type="GO" id="GO:0004519">
    <property type="term" value="F:endonuclease activity"/>
    <property type="evidence" value="ECO:0007669"/>
    <property type="project" value="UniProtKB-KW"/>
</dbReference>
<gene>
    <name evidence="9" type="ORF">EHC69_28785</name>
</gene>
<dbReference type="GO" id="GO:0016787">
    <property type="term" value="F:hydrolase activity"/>
    <property type="evidence" value="ECO:0007669"/>
    <property type="project" value="UniProtKB-KW"/>
</dbReference>
<evidence type="ECO:0000259" key="8">
    <source>
        <dbReference type="Pfam" id="PF06958"/>
    </source>
</evidence>
<evidence type="ECO:0000256" key="2">
    <source>
        <dbReference type="ARBA" id="ARBA00022529"/>
    </source>
</evidence>
<dbReference type="Proteomes" id="UP000464718">
    <property type="component" value="Plasmid pvpsd2016-3"/>
</dbReference>
<keyword evidence="9" id="KW-0614">Plasmid</keyword>
<dbReference type="Pfam" id="PF21431">
    <property type="entry name" value="Col-Pyo_DNase"/>
    <property type="match status" value="1"/>
</dbReference>
<dbReference type="GO" id="GO:0031640">
    <property type="term" value="P:killing of cells of another organism"/>
    <property type="evidence" value="ECO:0007669"/>
    <property type="project" value="UniProtKB-KW"/>
</dbReference>
<dbReference type="GO" id="GO:0042742">
    <property type="term" value="P:defense response to bacterium"/>
    <property type="evidence" value="ECO:0007669"/>
    <property type="project" value="UniProtKB-KW"/>
</dbReference>
<dbReference type="EMBL" id="CP034302">
    <property type="protein sequence ID" value="QHH13256.1"/>
    <property type="molecule type" value="Genomic_DNA"/>
</dbReference>
<dbReference type="CDD" id="cd00085">
    <property type="entry name" value="HNHc"/>
    <property type="match status" value="1"/>
</dbReference>
<feature type="domain" description="Pyosin/cloacin translocation" evidence="8">
    <location>
        <begin position="615"/>
        <end position="747"/>
    </location>
</feature>
<evidence type="ECO:0000256" key="6">
    <source>
        <dbReference type="ARBA" id="ARBA00023022"/>
    </source>
</evidence>
<keyword evidence="6" id="KW-0044">Antibiotic</keyword>
<evidence type="ECO:0000256" key="4">
    <source>
        <dbReference type="ARBA" id="ARBA00022759"/>
    </source>
</evidence>
<name>A0AAX1G1M0_VIBPH</name>
<evidence type="ECO:0000256" key="1">
    <source>
        <dbReference type="ARBA" id="ARBA00006811"/>
    </source>
</evidence>
<dbReference type="InterPro" id="IPR044925">
    <property type="entry name" value="His-Me_finger_sf"/>
</dbReference>
<evidence type="ECO:0000256" key="7">
    <source>
        <dbReference type="ARBA" id="ARBA00023048"/>
    </source>
</evidence>
<dbReference type="SUPFAM" id="SSF54060">
    <property type="entry name" value="His-Me finger endonucleases"/>
    <property type="match status" value="1"/>
</dbReference>
<evidence type="ECO:0000313" key="9">
    <source>
        <dbReference type="EMBL" id="QHH13256.1"/>
    </source>
</evidence>
<sequence length="887" mass="100031">MSYKVVALTNLMTYEFGQTEADFHYLSDSDLSSVLSSQRFSLEQLKEELRGGHLVLLTSSPSMPLLVHEEDDVGVLAWRVSEAASSRLTPVAQRALNARAQLAGQVLPRFTPSLSPSPPMPEYRPEPVVPLESEKKLPLNYEYCFDMACSIDTLNNVVRLDYMLGTTDNEPRIDRWQDNYLAPDRTRIQLLGRVAELKRLHIHEAGRSLELSTPIWVKMRRRGANVASEGFMPIQPAVQLGMRLGLPTEGFLYHFHGTTLLQEYRIVGEGRWFFYVTMTYGNGQRLDPEPRFNGIASTILVYWKWGGEIVDDQYLVHLDKQITRDELNALDETWLQTHGVKLDIPALLDVTHEEVLPREEKVKPKPEPYQTHKVLLDPDTGQRETWMKIAEQYNITPRMLLDMNAQFDSDTKQPNDLKAGDVLNVDTRLLSKTTPKAVKVRDYPPQPPGINNAPLNSYYDYSGSFIEGSTLVPIHKNFVKADVPVVRVRDITPYKVFAKSCTQPEGCIDAGQDEESISNFGPWAFFFAQANANPAALAVPAIEVTQTQMAITASQSAVAGTPDSQTGATSTQLNHVAGTLKDKLVEGYRWQVEGIASLFALQQTLFDDDTQYTDADMRALGQVQSRVRVHITEPEVGNQYPIVRAYHMDDTRIPVRYVEVEDDQQYSVILDEASGAKIYWTPSDGGDISWQATPGHDDGFEQDDILVTPIHQDGSNATVTPMPEEQDWRDAILVFPEDSGIAPLYVVYKDSPRDKPGVVTGQGKDVPWEDGYWLGKAANEGEGQYIPTHIADALRGREFKRFSDLQTAIWIEVAKDPNLMSQFDRRAQRIIRNGDAPFCRKDDQVGKRGRFELHHVIQIQHGGDVYNIDNLRVNTVRNHIRNHSNVK</sequence>
<evidence type="ECO:0000256" key="5">
    <source>
        <dbReference type="ARBA" id="ARBA00022801"/>
    </source>
</evidence>
<reference evidence="9 10" key="1">
    <citation type="submission" date="2018-12" db="EMBL/GenBank/DDBJ databases">
        <title>Genomic insights into the evolutionary origins and pathogenicity of five Vibrio parahaemolyticus strains isolated from the shrimp with acute hepatopancreatic necrosis disease (AHPND).</title>
        <authorList>
            <person name="Yang Q."/>
            <person name="Dong X."/>
            <person name="Xie G."/>
            <person name="Fu S."/>
            <person name="Zou P."/>
            <person name="Sun J."/>
            <person name="Wang Y."/>
            <person name="Huang J."/>
        </authorList>
    </citation>
    <scope>NUCLEOTIDE SEQUENCE [LARGE SCALE GENOMIC DNA]</scope>
    <source>
        <strain evidence="9 10">20160303005-1</strain>
        <plasmid evidence="10">pvpsd2016-3</plasmid>
    </source>
</reference>
<organism evidence="9 10">
    <name type="scientific">Vibrio parahaemolyticus</name>
    <dbReference type="NCBI Taxonomy" id="670"/>
    <lineage>
        <taxon>Bacteria</taxon>
        <taxon>Pseudomonadati</taxon>
        <taxon>Pseudomonadota</taxon>
        <taxon>Gammaproteobacteria</taxon>
        <taxon>Vibrionales</taxon>
        <taxon>Vibrionaceae</taxon>
        <taxon>Vibrio</taxon>
    </lineage>
</organism>
<keyword evidence="7" id="KW-0078">Bacteriocin</keyword>
<dbReference type="InterPro" id="IPR037146">
    <property type="entry name" value="Colicin/pyocin_DNase_dom_sf"/>
</dbReference>
<keyword evidence="4" id="KW-0255">Endonuclease</keyword>
<proteinExistence type="inferred from homology"/>
<dbReference type="RefSeq" id="WP_086482397.1">
    <property type="nucleotide sequence ID" value="NZ_CP034302.1"/>
</dbReference>
<dbReference type="InterPro" id="IPR036302">
    <property type="entry name" value="Pyosin/cloacin_T_dom_sf"/>
</dbReference>
<dbReference type="CDD" id="cd20709">
    <property type="entry name" value="MIX_V"/>
    <property type="match status" value="1"/>
</dbReference>
<keyword evidence="5" id="KW-0378">Hydrolase</keyword>
<evidence type="ECO:0000256" key="3">
    <source>
        <dbReference type="ARBA" id="ARBA00022722"/>
    </source>
</evidence>
<keyword evidence="2" id="KW-0929">Antimicrobial</keyword>
<comment type="similarity">
    <text evidence="1">Belongs to the colicin/pyosin nuclease family.</text>
</comment>
<accession>A0AAX1G1M0</accession>
<protein>
    <submittedName>
        <fullName evidence="9">S-type Pyocin family protein</fullName>
    </submittedName>
</protein>
<keyword evidence="3" id="KW-0540">Nuclease</keyword>
<evidence type="ECO:0000313" key="10">
    <source>
        <dbReference type="Proteomes" id="UP000464718"/>
    </source>
</evidence>
<dbReference type="InterPro" id="IPR003615">
    <property type="entry name" value="HNH_nuc"/>
</dbReference>
<dbReference type="SUPFAM" id="SSF69369">
    <property type="entry name" value="Cloacin translocation domain"/>
    <property type="match status" value="1"/>
</dbReference>
<dbReference type="Gene3D" id="3.90.540.10">
    <property type="entry name" value="Colicin/pyocin, DNase domain"/>
    <property type="match status" value="1"/>
</dbReference>
<dbReference type="Pfam" id="PF06958">
    <property type="entry name" value="Pyocin_S"/>
    <property type="match status" value="1"/>
</dbReference>
<dbReference type="InterPro" id="IPR016128">
    <property type="entry name" value="Pyosin/cloacin_T_dom"/>
</dbReference>
<dbReference type="AlphaFoldDB" id="A0AAX1G1M0"/>
<geneLocation type="plasmid" evidence="10">
    <name>pvpsd2016-3</name>
</geneLocation>